<dbReference type="Proteomes" id="UP001359559">
    <property type="component" value="Unassembled WGS sequence"/>
</dbReference>
<dbReference type="Pfam" id="PF12146">
    <property type="entry name" value="Hydrolase_4"/>
    <property type="match status" value="1"/>
</dbReference>
<feature type="domain" description="Serine aminopeptidase S33" evidence="2">
    <location>
        <begin position="45"/>
        <end position="284"/>
    </location>
</feature>
<feature type="region of interest" description="Disordered" evidence="1">
    <location>
        <begin position="313"/>
        <end position="332"/>
    </location>
</feature>
<dbReference type="InterPro" id="IPR051044">
    <property type="entry name" value="MAG_DAG_Lipase"/>
</dbReference>
<keyword evidence="4" id="KW-1185">Reference proteome</keyword>
<evidence type="ECO:0000259" key="2">
    <source>
        <dbReference type="Pfam" id="PF12146"/>
    </source>
</evidence>
<dbReference type="InterPro" id="IPR022742">
    <property type="entry name" value="Hydrolase_4"/>
</dbReference>
<dbReference type="SUPFAM" id="SSF53474">
    <property type="entry name" value="alpha/beta-Hydrolases"/>
    <property type="match status" value="1"/>
</dbReference>
<dbReference type="Gene3D" id="3.40.50.1820">
    <property type="entry name" value="alpha/beta hydrolase"/>
    <property type="match status" value="1"/>
</dbReference>
<comment type="caution">
    <text evidence="3">The sequence shown here is derived from an EMBL/GenBank/DDBJ whole genome shotgun (WGS) entry which is preliminary data.</text>
</comment>
<gene>
    <name evidence="3" type="ORF">RJT34_22770</name>
</gene>
<sequence length="332" mass="37712">MTHDSRDIRRHKRTRAETHETYFQVYTRNSRGLILFTCRWLPVSTPKAIIFLCHGYAMECGTFMRGCGDRLASAGYAVFGLDYEGHGRSGGVRCLINKFDTVVNDCEDFFKSICSLKEYEGIPKFLYGDSMGALVCLLLHKKDPSFWDGAILIAPMCKVSDKLRRKIPMVANLLTKIEDVVPKWKIIPTKDIIGQSFKDDAKREEIRNNKLIYQDKPRLKTALEMMRTTASIQDCLDKVTLPFIVLQGEKDTVTDLETSRILYEQANSTDKTIKVYPGMCHGITTGESDQNISLVFIDIIAWLDTHVSNGNGKSIASPREVEKQDDKQKCNF</sequence>
<evidence type="ECO:0000256" key="1">
    <source>
        <dbReference type="SAM" id="MobiDB-lite"/>
    </source>
</evidence>
<proteinExistence type="predicted"/>
<feature type="compositionally biased region" description="Basic and acidic residues" evidence="1">
    <location>
        <begin position="319"/>
        <end position="332"/>
    </location>
</feature>
<accession>A0AAN9FJY1</accession>
<dbReference type="AlphaFoldDB" id="A0AAN9FJY1"/>
<organism evidence="3 4">
    <name type="scientific">Clitoria ternatea</name>
    <name type="common">Butterfly pea</name>
    <dbReference type="NCBI Taxonomy" id="43366"/>
    <lineage>
        <taxon>Eukaryota</taxon>
        <taxon>Viridiplantae</taxon>
        <taxon>Streptophyta</taxon>
        <taxon>Embryophyta</taxon>
        <taxon>Tracheophyta</taxon>
        <taxon>Spermatophyta</taxon>
        <taxon>Magnoliopsida</taxon>
        <taxon>eudicotyledons</taxon>
        <taxon>Gunneridae</taxon>
        <taxon>Pentapetalae</taxon>
        <taxon>rosids</taxon>
        <taxon>fabids</taxon>
        <taxon>Fabales</taxon>
        <taxon>Fabaceae</taxon>
        <taxon>Papilionoideae</taxon>
        <taxon>50 kb inversion clade</taxon>
        <taxon>NPAAA clade</taxon>
        <taxon>indigoferoid/millettioid clade</taxon>
        <taxon>Phaseoleae</taxon>
        <taxon>Clitoria</taxon>
    </lineage>
</organism>
<dbReference type="InterPro" id="IPR029058">
    <property type="entry name" value="AB_hydrolase_fold"/>
</dbReference>
<evidence type="ECO:0000313" key="3">
    <source>
        <dbReference type="EMBL" id="KAK7277754.1"/>
    </source>
</evidence>
<reference evidence="3 4" key="1">
    <citation type="submission" date="2024-01" db="EMBL/GenBank/DDBJ databases">
        <title>The genomes of 5 underutilized Papilionoideae crops provide insights into root nodulation and disease resistance.</title>
        <authorList>
            <person name="Yuan L."/>
        </authorList>
    </citation>
    <scope>NUCLEOTIDE SEQUENCE [LARGE SCALE GENOMIC DNA]</scope>
    <source>
        <strain evidence="3">LY-2023</strain>
        <tissue evidence="3">Leaf</tissue>
    </source>
</reference>
<protein>
    <recommendedName>
        <fullName evidence="2">Serine aminopeptidase S33 domain-containing protein</fullName>
    </recommendedName>
</protein>
<dbReference type="PANTHER" id="PTHR11614">
    <property type="entry name" value="PHOSPHOLIPASE-RELATED"/>
    <property type="match status" value="1"/>
</dbReference>
<name>A0AAN9FJY1_CLITE</name>
<dbReference type="EMBL" id="JAYKXN010000006">
    <property type="protein sequence ID" value="KAK7277754.1"/>
    <property type="molecule type" value="Genomic_DNA"/>
</dbReference>
<evidence type="ECO:0000313" key="4">
    <source>
        <dbReference type="Proteomes" id="UP001359559"/>
    </source>
</evidence>
<dbReference type="FunFam" id="3.40.50.1820:FF:000036">
    <property type="entry name" value="Alpha/beta-Hydrolases superfamily protein"/>
    <property type="match status" value="1"/>
</dbReference>